<proteinExistence type="predicted"/>
<reference evidence="3" key="1">
    <citation type="submission" date="2022-08" db="EMBL/GenBank/DDBJ databases">
        <title>Novel sulfate-reducing endosymbionts in the free-living metamonad Anaeramoeba.</title>
        <authorList>
            <person name="Jerlstrom-Hultqvist J."/>
            <person name="Cepicka I."/>
            <person name="Gallot-Lavallee L."/>
            <person name="Salas-Leiva D."/>
            <person name="Curtis B.A."/>
            <person name="Zahonova K."/>
            <person name="Pipaliya S."/>
            <person name="Dacks J."/>
            <person name="Roger A.J."/>
        </authorList>
    </citation>
    <scope>NUCLEOTIDE SEQUENCE</scope>
    <source>
        <strain evidence="3">Schooner1</strain>
    </source>
</reference>
<comment type="caution">
    <text evidence="3">The sequence shown here is derived from an EMBL/GenBank/DDBJ whole genome shotgun (WGS) entry which is preliminary data.</text>
</comment>
<gene>
    <name evidence="3" type="ORF">M0813_01920</name>
</gene>
<feature type="region of interest" description="Disordered" evidence="1">
    <location>
        <begin position="126"/>
        <end position="158"/>
    </location>
</feature>
<protein>
    <submittedName>
        <fullName evidence="3">Rab gdp/gtp exchange factor</fullName>
    </submittedName>
</protein>
<dbReference type="SUPFAM" id="SSF109993">
    <property type="entry name" value="VPS9 domain"/>
    <property type="match status" value="1"/>
</dbReference>
<dbReference type="Proteomes" id="UP001150062">
    <property type="component" value="Unassembled WGS sequence"/>
</dbReference>
<dbReference type="EMBL" id="JAOAOG010000131">
    <property type="protein sequence ID" value="KAJ6246670.1"/>
    <property type="molecule type" value="Genomic_DNA"/>
</dbReference>
<dbReference type="InterPro" id="IPR003123">
    <property type="entry name" value="VPS9"/>
</dbReference>
<dbReference type="InterPro" id="IPR045046">
    <property type="entry name" value="Vps9-like"/>
</dbReference>
<feature type="compositionally biased region" description="Basic residues" evidence="1">
    <location>
        <begin position="126"/>
        <end position="152"/>
    </location>
</feature>
<dbReference type="Pfam" id="PF02204">
    <property type="entry name" value="VPS9"/>
    <property type="match status" value="1"/>
</dbReference>
<feature type="domain" description="VPS9" evidence="2">
    <location>
        <begin position="369"/>
        <end position="507"/>
    </location>
</feature>
<evidence type="ECO:0000259" key="2">
    <source>
        <dbReference type="PROSITE" id="PS51205"/>
    </source>
</evidence>
<name>A0ABQ8YQA2_9EUKA</name>
<dbReference type="InterPro" id="IPR037191">
    <property type="entry name" value="VPS9_dom_sf"/>
</dbReference>
<feature type="compositionally biased region" description="Basic and acidic residues" evidence="1">
    <location>
        <begin position="655"/>
        <end position="665"/>
    </location>
</feature>
<evidence type="ECO:0000313" key="4">
    <source>
        <dbReference type="Proteomes" id="UP001150062"/>
    </source>
</evidence>
<feature type="region of interest" description="Disordered" evidence="1">
    <location>
        <begin position="544"/>
        <end position="611"/>
    </location>
</feature>
<sequence>MIQNTKLNHQFLQGIFHKPKYKDLKRKLADFELSLVLPIGKYIQGISLTFELIASHLIFINKQKTIFVTSNGVVGKIKQIEKNNLRKSYFICKNVIPATRCIMGILNQGKYKQYLDLTQDQRFKQKQKQKQKKNLNKNKNKKNKKKKKKNKKKNQDQNSTDFDFRCKILNIETRNFDLIQKEIKVYSTKFPLYYKDCPWLDFIQEKKKQCQMEKEREKEKEKLMKKHKSKNKNKNNNGTTTRLQHRSKLTKERKNEFMKTFGKLKKDPQNFEFSQQFLMCEQFYGLKIKISKFVQHFISDYSDSEKCGKFVRDFIKEISKQYRQHPIYQEIITMSKFESKIWIYNFFENYILNIIYDKAILLLKKSWKTDKEHDFIQTRNRLRFVELRHLEQDPTSIDPEVISNVMKILPQINLVRSPLEKLQMISACSHEINKMLCKKGVKGADDFIPTFIYILIYSNIPNLILNVEYIKKFRSSEKLSMTENGFYFTTIASGIKYLENIKETSLTIDPLTFHHKINQKNHNHNNYDIKQRIKMEIQNYENSKEKGETNINKNNIDTKKKRRNTVQVKQRKTNKGTSSEINKKNYNIKMKNENDKNPNPNPNNNNNNSQKKITKSQSFILEQFESDEQFDLFGKLDVKNEKKKNIFDNSPINKRKNENIWDSKNSDLNNKQKSQDQVPFQNFNGSINTTMDFGKFNEIHPNSLKLDQINEMFNMYPNLLYSYFVKLKDLEN</sequence>
<dbReference type="PANTHER" id="PTHR23101">
    <property type="entry name" value="RAB GDP/GTP EXCHANGE FACTOR"/>
    <property type="match status" value="1"/>
</dbReference>
<evidence type="ECO:0000256" key="1">
    <source>
        <dbReference type="SAM" id="MobiDB-lite"/>
    </source>
</evidence>
<dbReference type="Gene3D" id="1.20.1050.80">
    <property type="entry name" value="VPS9 domain"/>
    <property type="match status" value="1"/>
</dbReference>
<organism evidence="3 4">
    <name type="scientific">Anaeramoeba flamelloides</name>
    <dbReference type="NCBI Taxonomy" id="1746091"/>
    <lineage>
        <taxon>Eukaryota</taxon>
        <taxon>Metamonada</taxon>
        <taxon>Anaeramoebidae</taxon>
        <taxon>Anaeramoeba</taxon>
    </lineage>
</organism>
<dbReference type="SMART" id="SM00167">
    <property type="entry name" value="VPS9"/>
    <property type="match status" value="1"/>
</dbReference>
<keyword evidence="4" id="KW-1185">Reference proteome</keyword>
<feature type="compositionally biased region" description="Basic and acidic residues" evidence="1">
    <location>
        <begin position="213"/>
        <end position="222"/>
    </location>
</feature>
<feature type="compositionally biased region" description="Basic residues" evidence="1">
    <location>
        <begin position="223"/>
        <end position="233"/>
    </location>
</feature>
<feature type="compositionally biased region" description="Basic residues" evidence="1">
    <location>
        <begin position="559"/>
        <end position="574"/>
    </location>
</feature>
<accession>A0ABQ8YQA2</accession>
<evidence type="ECO:0000313" key="3">
    <source>
        <dbReference type="EMBL" id="KAJ6246670.1"/>
    </source>
</evidence>
<feature type="region of interest" description="Disordered" evidence="1">
    <location>
        <begin position="648"/>
        <end position="672"/>
    </location>
</feature>
<dbReference type="PROSITE" id="PS51205">
    <property type="entry name" value="VPS9"/>
    <property type="match status" value="1"/>
</dbReference>
<dbReference type="PANTHER" id="PTHR23101:SF25">
    <property type="entry name" value="GTPASE-ACTIVATING PROTEIN AND VPS9 DOMAIN-CONTAINING PROTEIN 1"/>
    <property type="match status" value="1"/>
</dbReference>
<feature type="region of interest" description="Disordered" evidence="1">
    <location>
        <begin position="213"/>
        <end position="247"/>
    </location>
</feature>